<dbReference type="Proteomes" id="UP000753802">
    <property type="component" value="Unassembled WGS sequence"/>
</dbReference>
<comment type="similarity">
    <text evidence="1 2">Belongs to the UPF0301 (AlgH) family.</text>
</comment>
<evidence type="ECO:0000256" key="1">
    <source>
        <dbReference type="ARBA" id="ARBA00009600"/>
    </source>
</evidence>
<dbReference type="EMBL" id="JAACJS010000002">
    <property type="protein sequence ID" value="NCI49134.1"/>
    <property type="molecule type" value="Genomic_DNA"/>
</dbReference>
<protein>
    <recommendedName>
        <fullName evidence="2">UPF0301 protein GWC95_04315</fullName>
    </recommendedName>
</protein>
<evidence type="ECO:0000256" key="2">
    <source>
        <dbReference type="HAMAP-Rule" id="MF_00758"/>
    </source>
</evidence>
<gene>
    <name evidence="3" type="ORF">GWC95_04315</name>
</gene>
<dbReference type="InterPro" id="IPR003774">
    <property type="entry name" value="AlgH-like"/>
</dbReference>
<keyword evidence="4" id="KW-1185">Reference proteome</keyword>
<name>A0ABW9ZQE0_9BACT</name>
<dbReference type="RefSeq" id="WP_161817522.1">
    <property type="nucleotide sequence ID" value="NZ_JAACJS010000002.1"/>
</dbReference>
<dbReference type="PANTHER" id="PTHR30327">
    <property type="entry name" value="UNCHARACTERIZED PROTEIN YQGE"/>
    <property type="match status" value="1"/>
</dbReference>
<dbReference type="Pfam" id="PF02622">
    <property type="entry name" value="DUF179"/>
    <property type="match status" value="1"/>
</dbReference>
<evidence type="ECO:0000313" key="4">
    <source>
        <dbReference type="Proteomes" id="UP000753802"/>
    </source>
</evidence>
<proteinExistence type="inferred from homology"/>
<sequence length="182" mass="20452">MTDAAPGTLLISDPFLKDPNFMRTVVFLCEHTKDGSFGFVLNKLIDQQICDLLQDAEGIRFPVYSGGPVQRDTIHFLHQRPKDIGGVEVTDGIFWGGDFERVLSMLKANELGKNDIRFFLGYSGWGEGQLAAELEEKSWITREANKSFVFGMNTPQIWKAALEDLGGEYSQMVNYPIDPQLN</sequence>
<dbReference type="SUPFAM" id="SSF143456">
    <property type="entry name" value="VC0467-like"/>
    <property type="match status" value="1"/>
</dbReference>
<organism evidence="3 4">
    <name type="scientific">Sediminibacterium roseum</name>
    <dbReference type="NCBI Taxonomy" id="1978412"/>
    <lineage>
        <taxon>Bacteria</taxon>
        <taxon>Pseudomonadati</taxon>
        <taxon>Bacteroidota</taxon>
        <taxon>Chitinophagia</taxon>
        <taxon>Chitinophagales</taxon>
        <taxon>Chitinophagaceae</taxon>
        <taxon>Sediminibacterium</taxon>
    </lineage>
</organism>
<comment type="caution">
    <text evidence="3">The sequence shown here is derived from an EMBL/GenBank/DDBJ whole genome shotgun (WGS) entry which is preliminary data.</text>
</comment>
<dbReference type="PANTHER" id="PTHR30327:SF1">
    <property type="entry name" value="UPF0301 PROTEIN YQGE"/>
    <property type="match status" value="1"/>
</dbReference>
<evidence type="ECO:0000313" key="3">
    <source>
        <dbReference type="EMBL" id="NCI49134.1"/>
    </source>
</evidence>
<reference evidence="3 4" key="1">
    <citation type="submission" date="2020-01" db="EMBL/GenBank/DDBJ databases">
        <title>Genome analysis.</title>
        <authorList>
            <person name="Wu S."/>
            <person name="Wang G."/>
        </authorList>
    </citation>
    <scope>NUCLEOTIDE SEQUENCE [LARGE SCALE GENOMIC DNA]</scope>
    <source>
        <strain evidence="3 4">SYL130</strain>
    </source>
</reference>
<dbReference type="Gene3D" id="3.40.1740.10">
    <property type="entry name" value="VC0467-like"/>
    <property type="match status" value="1"/>
</dbReference>
<accession>A0ABW9ZQE0</accession>
<dbReference type="HAMAP" id="MF_00758">
    <property type="entry name" value="UPF0301"/>
    <property type="match status" value="1"/>
</dbReference>